<feature type="compositionally biased region" description="Polar residues" evidence="8">
    <location>
        <begin position="11"/>
        <end position="25"/>
    </location>
</feature>
<dbReference type="GO" id="GO:0015031">
    <property type="term" value="P:protein transport"/>
    <property type="evidence" value="ECO:0007669"/>
    <property type="project" value="UniProtKB-KW"/>
</dbReference>
<feature type="region of interest" description="Disordered" evidence="8">
    <location>
        <begin position="1"/>
        <end position="41"/>
    </location>
</feature>
<evidence type="ECO:0000256" key="4">
    <source>
        <dbReference type="ARBA" id="ARBA00022927"/>
    </source>
</evidence>
<evidence type="ECO:0000313" key="10">
    <source>
        <dbReference type="Proteomes" id="UP000000598"/>
    </source>
</evidence>
<keyword evidence="3" id="KW-0813">Transport</keyword>
<evidence type="ECO:0000256" key="5">
    <source>
        <dbReference type="ARBA" id="ARBA00023034"/>
    </source>
</evidence>
<dbReference type="HOGENOM" id="CLU_324701_0_0_1"/>
<evidence type="ECO:0000256" key="8">
    <source>
        <dbReference type="SAM" id="MobiDB-lite"/>
    </source>
</evidence>
<dbReference type="InterPro" id="IPR039745">
    <property type="entry name" value="Vps54"/>
</dbReference>
<name>Q6CLB2_KLULA</name>
<dbReference type="GO" id="GO:0005829">
    <property type="term" value="C:cytosol"/>
    <property type="evidence" value="ECO:0007669"/>
    <property type="project" value="GOC"/>
</dbReference>
<keyword evidence="4" id="KW-0653">Protein transport</keyword>
<dbReference type="FunCoup" id="Q6CLB2">
    <property type="interactions" value="490"/>
</dbReference>
<evidence type="ECO:0000256" key="2">
    <source>
        <dbReference type="ARBA" id="ARBA00009150"/>
    </source>
</evidence>
<dbReference type="OMA" id="FSFVQSY"/>
<dbReference type="eggNOG" id="KOG2115">
    <property type="taxonomic scope" value="Eukaryota"/>
</dbReference>
<evidence type="ECO:0000256" key="7">
    <source>
        <dbReference type="SAM" id="Coils"/>
    </source>
</evidence>
<proteinExistence type="inferred from homology"/>
<comment type="similarity">
    <text evidence="2">Belongs to the VPS54 family.</text>
</comment>
<evidence type="ECO:0000256" key="6">
    <source>
        <dbReference type="ARBA" id="ARBA00023054"/>
    </source>
</evidence>
<sequence>MPDRLLGSETPALSLTPDSRTQLSRSPLLVPSHASDDASSLNDDLSVLSRNRDQIRDSMSMRRSSFDSTFNSFSTTMHTQKHGLDYSPLVDNSIYEIVMNTRFKRWLRHPTTEDIPPVVLSKNDIKDKWDKDINQYRDDIKDEYRVYQSTNNISKLNRMEQMRSIDHDKTALGLQNTKAKAFEEIPEFYFDKEFKLDHPNFFRMLLRDFEFDANQLLNDDDKVRNDSYEELQGRLAFYLDTVEGLLVSEISKSIQSFFDALEDVDKIRENATETINELDSAAEALERINGDKISKRIEMIKDLIRRKNVEKLQQGILQVKLAKEKCEECKEIYQEEKLQECLKLVKAVENLINGDNDDPTVNDWTSQWPYKLTNISSFSSLQGIIDMLNNLKVDIGGSYSLSLVTVLLEDLRTYSKSQSKNDTIIKLQSRKDKNKPHLKIDETFRKQIKENLIQLIDCDQLVPAVKLYEDKFIAELKSVIKVNLPHERQTPEESKDGSKPTAANGSRLSKLIQEQSSQEFQSMLVNIFTSEIELLKRLTRHQKMLLDISLSELPTTAEQSDKMIIDLDIRKSVNEGIRIVQLRMGKIISVRRDITCTLRFDHFLQFYEICMLFMRECESISGEFLTKYLSDVLNLQIDTYLKSLQNLNIRVLKQKIDVERWTPFIVEPELQKDVNDIVSCIDIDPSNWTRFIELNKPSPLDETKDEKQSSTGHKKSVVLGDKTFVASEALILAIKMIKTLLVLASNFPSQYARHCERQLSDVLKFFNTKAIESISSSLTDRLSTKTDKNLNIMAESLDCLAEITLLLQGYFQRTLGSKTDKYENIWKQLQQSSEKLFQTNNIPPPV</sequence>
<reference evidence="9 10" key="1">
    <citation type="journal article" date="2004" name="Nature">
        <title>Genome evolution in yeasts.</title>
        <authorList>
            <consortium name="Genolevures"/>
            <person name="Dujon B."/>
            <person name="Sherman D."/>
            <person name="Fischer G."/>
            <person name="Durrens P."/>
            <person name="Casaregola S."/>
            <person name="Lafontaine I."/>
            <person name="de Montigny J."/>
            <person name="Marck C."/>
            <person name="Neuveglise C."/>
            <person name="Talla E."/>
            <person name="Goffard N."/>
            <person name="Frangeul L."/>
            <person name="Aigle M."/>
            <person name="Anthouard V."/>
            <person name="Babour A."/>
            <person name="Barbe V."/>
            <person name="Barnay S."/>
            <person name="Blanchin S."/>
            <person name="Beckerich J.M."/>
            <person name="Beyne E."/>
            <person name="Bleykasten C."/>
            <person name="Boisrame A."/>
            <person name="Boyer J."/>
            <person name="Cattolico L."/>
            <person name="Confanioleri F."/>
            <person name="de Daruvar A."/>
            <person name="Despons L."/>
            <person name="Fabre E."/>
            <person name="Fairhead C."/>
            <person name="Ferry-Dumazet H."/>
            <person name="Groppi A."/>
            <person name="Hantraye F."/>
            <person name="Hennequin C."/>
            <person name="Jauniaux N."/>
            <person name="Joyet P."/>
            <person name="Kachouri R."/>
            <person name="Kerrest A."/>
            <person name="Koszul R."/>
            <person name="Lemaire M."/>
            <person name="Lesur I."/>
            <person name="Ma L."/>
            <person name="Muller H."/>
            <person name="Nicaud J.M."/>
            <person name="Nikolski M."/>
            <person name="Oztas S."/>
            <person name="Ozier-Kalogeropoulos O."/>
            <person name="Pellenz S."/>
            <person name="Potier S."/>
            <person name="Richard G.F."/>
            <person name="Straub M.L."/>
            <person name="Suleau A."/>
            <person name="Swennene D."/>
            <person name="Tekaia F."/>
            <person name="Wesolowski-Louvel M."/>
            <person name="Westhof E."/>
            <person name="Wirth B."/>
            <person name="Zeniou-Meyer M."/>
            <person name="Zivanovic I."/>
            <person name="Bolotin-Fukuhara M."/>
            <person name="Thierry A."/>
            <person name="Bouchier C."/>
            <person name="Caudron B."/>
            <person name="Scarpelli C."/>
            <person name="Gaillardin C."/>
            <person name="Weissenbach J."/>
            <person name="Wincker P."/>
            <person name="Souciet J.L."/>
        </authorList>
    </citation>
    <scope>NUCLEOTIDE SEQUENCE [LARGE SCALE GENOMIC DNA]</scope>
    <source>
        <strain evidence="10">ATCC 8585 / CBS 2359 / DSM 70799 / NBRC 1267 / NRRL Y-1140 / WM37</strain>
    </source>
</reference>
<dbReference type="AlphaFoldDB" id="Q6CLB2"/>
<protein>
    <submittedName>
        <fullName evidence="9">KLLA0F04367p</fullName>
    </submittedName>
</protein>
<evidence type="ECO:0000313" key="9">
    <source>
        <dbReference type="EMBL" id="CAG97985.1"/>
    </source>
</evidence>
<dbReference type="GO" id="GO:0019905">
    <property type="term" value="F:syntaxin binding"/>
    <property type="evidence" value="ECO:0007669"/>
    <property type="project" value="TreeGrafter"/>
</dbReference>
<gene>
    <name evidence="9" type="ORF">KLLA0_F04367g</name>
</gene>
<organism evidence="9 10">
    <name type="scientific">Kluyveromyces lactis (strain ATCC 8585 / CBS 2359 / DSM 70799 / NBRC 1267 / NRRL Y-1140 / WM37)</name>
    <name type="common">Yeast</name>
    <name type="synonym">Candida sphaerica</name>
    <dbReference type="NCBI Taxonomy" id="284590"/>
    <lineage>
        <taxon>Eukaryota</taxon>
        <taxon>Fungi</taxon>
        <taxon>Dikarya</taxon>
        <taxon>Ascomycota</taxon>
        <taxon>Saccharomycotina</taxon>
        <taxon>Saccharomycetes</taxon>
        <taxon>Saccharomycetales</taxon>
        <taxon>Saccharomycetaceae</taxon>
        <taxon>Kluyveromyces</taxon>
    </lineage>
</organism>
<dbReference type="InParanoid" id="Q6CLB2"/>
<dbReference type="GO" id="GO:0000938">
    <property type="term" value="C:GARP complex"/>
    <property type="evidence" value="ECO:0007669"/>
    <property type="project" value="InterPro"/>
</dbReference>
<keyword evidence="10" id="KW-1185">Reference proteome</keyword>
<dbReference type="PANTHER" id="PTHR12965:SF0">
    <property type="entry name" value="VACUOLAR PROTEIN SORTING-ASSOCIATED PROTEIN 54"/>
    <property type="match status" value="1"/>
</dbReference>
<keyword evidence="5" id="KW-0333">Golgi apparatus</keyword>
<dbReference type="Proteomes" id="UP000000598">
    <property type="component" value="Chromosome F"/>
</dbReference>
<dbReference type="PANTHER" id="PTHR12965">
    <property type="entry name" value="VACUOLAR PROTEIN SORTING 54"/>
    <property type="match status" value="1"/>
</dbReference>
<dbReference type="PaxDb" id="284590-Q6CLB2"/>
<dbReference type="GO" id="GO:0042147">
    <property type="term" value="P:retrograde transport, endosome to Golgi"/>
    <property type="evidence" value="ECO:0007669"/>
    <property type="project" value="InterPro"/>
</dbReference>
<feature type="coiled-coil region" evidence="7">
    <location>
        <begin position="261"/>
        <end position="288"/>
    </location>
</feature>
<dbReference type="KEGG" id="kla:KLLA0_F04367g"/>
<dbReference type="STRING" id="284590.Q6CLB2"/>
<accession>Q6CLB2</accession>
<evidence type="ECO:0000256" key="3">
    <source>
        <dbReference type="ARBA" id="ARBA00022448"/>
    </source>
</evidence>
<dbReference type="GO" id="GO:0006896">
    <property type="term" value="P:Golgi to vacuole transport"/>
    <property type="evidence" value="ECO:0007669"/>
    <property type="project" value="TreeGrafter"/>
</dbReference>
<dbReference type="EMBL" id="CR382126">
    <property type="protein sequence ID" value="CAG97985.1"/>
    <property type="molecule type" value="Genomic_DNA"/>
</dbReference>
<evidence type="ECO:0000256" key="1">
    <source>
        <dbReference type="ARBA" id="ARBA00004601"/>
    </source>
</evidence>
<comment type="subcellular location">
    <subcellularLocation>
        <location evidence="1">Golgi apparatus</location>
        <location evidence="1">trans-Golgi network</location>
    </subcellularLocation>
</comment>
<keyword evidence="6 7" id="KW-0175">Coiled coil</keyword>